<accession>A0AAE3JJ02</accession>
<protein>
    <submittedName>
        <fullName evidence="1">Uncharacterized protein</fullName>
    </submittedName>
</protein>
<evidence type="ECO:0000313" key="1">
    <source>
        <dbReference type="EMBL" id="MCD1654913.1"/>
    </source>
</evidence>
<dbReference type="AlphaFoldDB" id="A0AAE3JJ02"/>
<evidence type="ECO:0000313" key="2">
    <source>
        <dbReference type="Proteomes" id="UP001198163"/>
    </source>
</evidence>
<sequence length="71" mass="8313">MKNYYIRSGNGCADYLRVLSETEEGYMVRIYRDMDGYEKIIDDFMSLSLFESCLRTGYIAEMEEQKEVATA</sequence>
<gene>
    <name evidence="1" type="ORF">K7J14_09400</name>
</gene>
<dbReference type="RefSeq" id="WP_230755569.1">
    <property type="nucleotide sequence ID" value="NZ_JAINWA010000003.1"/>
</dbReference>
<dbReference type="EMBL" id="JAINWA010000003">
    <property type="protein sequence ID" value="MCD1654913.1"/>
    <property type="molecule type" value="Genomic_DNA"/>
</dbReference>
<proteinExistence type="predicted"/>
<dbReference type="Proteomes" id="UP001198163">
    <property type="component" value="Unassembled WGS sequence"/>
</dbReference>
<reference evidence="1" key="1">
    <citation type="submission" date="2021-08" db="EMBL/GenBank/DDBJ databases">
        <title>Comparative analyses of Brucepasteria parasyntrophica and Teretinema zuelzerae.</title>
        <authorList>
            <person name="Song Y."/>
            <person name="Brune A."/>
        </authorList>
    </citation>
    <scope>NUCLEOTIDE SEQUENCE</scope>
    <source>
        <strain evidence="1">DSM 1903</strain>
    </source>
</reference>
<comment type="caution">
    <text evidence="1">The sequence shown here is derived from an EMBL/GenBank/DDBJ whole genome shotgun (WGS) entry which is preliminary data.</text>
</comment>
<keyword evidence="2" id="KW-1185">Reference proteome</keyword>
<name>A0AAE3JJ02_9SPIR</name>
<organism evidence="1 2">
    <name type="scientific">Teretinema zuelzerae</name>
    <dbReference type="NCBI Taxonomy" id="156"/>
    <lineage>
        <taxon>Bacteria</taxon>
        <taxon>Pseudomonadati</taxon>
        <taxon>Spirochaetota</taxon>
        <taxon>Spirochaetia</taxon>
        <taxon>Spirochaetales</taxon>
        <taxon>Treponemataceae</taxon>
        <taxon>Teretinema</taxon>
    </lineage>
</organism>